<dbReference type="Gene3D" id="1.10.530.10">
    <property type="match status" value="1"/>
</dbReference>
<dbReference type="InterPro" id="IPR051056">
    <property type="entry name" value="Glycosyl_Hydrolase_73"/>
</dbReference>
<dbReference type="GO" id="GO:0071555">
    <property type="term" value="P:cell wall organization"/>
    <property type="evidence" value="ECO:0007669"/>
    <property type="project" value="UniProtKB-KW"/>
</dbReference>
<reference evidence="13 14" key="1">
    <citation type="journal article" date="2014" name="Genome Biol. Evol.">
        <title>Genome degeneration and adaptation in a nascent stage of symbiosis.</title>
        <authorList>
            <person name="Oakeson K.F."/>
            <person name="Gil R."/>
            <person name="Clayton A.L."/>
            <person name="Dunn D.M."/>
            <person name="von Niederhausern A.C."/>
            <person name="Hamil C."/>
            <person name="Aoyagi A."/>
            <person name="Duval B."/>
            <person name="Baca A."/>
            <person name="Silva F.J."/>
            <person name="Vallier A."/>
            <person name="Jackson D.G."/>
            <person name="Latorre A."/>
            <person name="Weiss R.B."/>
            <person name="Heddi A."/>
            <person name="Moya A."/>
            <person name="Dale C."/>
        </authorList>
    </citation>
    <scope>NUCLEOTIDE SEQUENCE [LARGE SCALE GENOMIC DNA]</scope>
    <source>
        <strain evidence="13 14">HS1</strain>
    </source>
</reference>
<dbReference type="GO" id="GO:0004040">
    <property type="term" value="F:amidase activity"/>
    <property type="evidence" value="ECO:0007669"/>
    <property type="project" value="InterPro"/>
</dbReference>
<keyword evidence="8" id="KW-0378">Hydrolase</keyword>
<gene>
    <name evidence="13" type="primary">flgJ</name>
    <name evidence="13" type="ORF">Sant_0140</name>
</gene>
<keyword evidence="14" id="KW-1185">Reference proteome</keyword>
<comment type="function">
    <text evidence="1">Flagellum-specific muramidase which hydrolyzes the peptidoglycan layer to assemble the rod structure in the periplasmic space.</text>
</comment>
<dbReference type="GO" id="GO:0044780">
    <property type="term" value="P:bacterial-type flagellum assembly"/>
    <property type="evidence" value="ECO:0007669"/>
    <property type="project" value="InterPro"/>
</dbReference>
<dbReference type="PANTHER" id="PTHR33308">
    <property type="entry name" value="PEPTIDOGLYCAN HYDROLASE FLGJ"/>
    <property type="match status" value="1"/>
</dbReference>
<accession>W0HMY7</accession>
<comment type="similarity">
    <text evidence="4">In the C-terminal section; belongs to the glycosyl hydrolase 73 family.</text>
</comment>
<dbReference type="PRINTS" id="PR01002">
    <property type="entry name" value="FLGFLGJ"/>
</dbReference>
<keyword evidence="13" id="KW-0969">Cilium</keyword>
<dbReference type="FunFam" id="2.10.70.40:FF:000001">
    <property type="entry name" value="Flagellar assembly peptidoglycan hydrolase FlgJ"/>
    <property type="match status" value="1"/>
</dbReference>
<evidence type="ECO:0000256" key="5">
    <source>
        <dbReference type="ARBA" id="ARBA00013433"/>
    </source>
</evidence>
<keyword evidence="9" id="KW-0326">Glycosidase</keyword>
<dbReference type="InterPro" id="IPR019301">
    <property type="entry name" value="Flagellar_prot_FlgJ_N"/>
</dbReference>
<evidence type="ECO:0000256" key="10">
    <source>
        <dbReference type="ARBA" id="ARBA00023316"/>
    </source>
</evidence>
<dbReference type="PANTHER" id="PTHR33308:SF9">
    <property type="entry name" value="PEPTIDOGLYCAN HYDROLASE FLGJ"/>
    <property type="match status" value="1"/>
</dbReference>
<dbReference type="Proteomes" id="UP000019028">
    <property type="component" value="Chromosome"/>
</dbReference>
<dbReference type="GO" id="GO:0016798">
    <property type="term" value="F:hydrolase activity, acting on glycosyl bonds"/>
    <property type="evidence" value="ECO:0007669"/>
    <property type="project" value="UniProtKB-KW"/>
</dbReference>
<evidence type="ECO:0000256" key="9">
    <source>
        <dbReference type="ARBA" id="ARBA00023295"/>
    </source>
</evidence>
<dbReference type="NCBIfam" id="TIGR02541">
    <property type="entry name" value="flagell_FlgJ"/>
    <property type="match status" value="1"/>
</dbReference>
<dbReference type="Pfam" id="PF10135">
    <property type="entry name" value="Rod-binding"/>
    <property type="match status" value="1"/>
</dbReference>
<evidence type="ECO:0000256" key="7">
    <source>
        <dbReference type="ARBA" id="ARBA00022795"/>
    </source>
</evidence>
<dbReference type="PATRIC" id="fig|1239307.3.peg.148"/>
<keyword evidence="10" id="KW-0961">Cell wall biogenesis/degradation</keyword>
<dbReference type="OrthoDB" id="289937at2"/>
<keyword evidence="6" id="KW-0574">Periplasm</keyword>
<dbReference type="SMART" id="SM00047">
    <property type="entry name" value="LYZ2"/>
    <property type="match status" value="1"/>
</dbReference>
<evidence type="ECO:0000256" key="2">
    <source>
        <dbReference type="ARBA" id="ARBA00004418"/>
    </source>
</evidence>
<keyword evidence="13" id="KW-0966">Cell projection</keyword>
<feature type="domain" description="Mannosyl-glycoprotein endo-beta-N-acetylglucosamidase-like" evidence="12">
    <location>
        <begin position="145"/>
        <end position="305"/>
    </location>
</feature>
<evidence type="ECO:0000256" key="8">
    <source>
        <dbReference type="ARBA" id="ARBA00022801"/>
    </source>
</evidence>
<dbReference type="Gene3D" id="2.10.70.40">
    <property type="entry name" value="peptidoglycan hydrolase"/>
    <property type="match status" value="1"/>
</dbReference>
<dbReference type="HOGENOM" id="CLU_013771_3_0_6"/>
<evidence type="ECO:0000256" key="6">
    <source>
        <dbReference type="ARBA" id="ARBA00022764"/>
    </source>
</evidence>
<evidence type="ECO:0000256" key="3">
    <source>
        <dbReference type="ARBA" id="ARBA00006880"/>
    </source>
</evidence>
<evidence type="ECO:0000256" key="4">
    <source>
        <dbReference type="ARBA" id="ARBA00007974"/>
    </source>
</evidence>
<dbReference type="Pfam" id="PF01832">
    <property type="entry name" value="Glucosaminidase"/>
    <property type="match status" value="1"/>
</dbReference>
<dbReference type="InterPro" id="IPR002901">
    <property type="entry name" value="MGlyc_endo_b_GlcNAc-like_dom"/>
</dbReference>
<comment type="similarity">
    <text evidence="3">In the N-terminal section; belongs to the FlgJ family.</text>
</comment>
<evidence type="ECO:0000259" key="12">
    <source>
        <dbReference type="SMART" id="SM00047"/>
    </source>
</evidence>
<evidence type="ECO:0000313" key="13">
    <source>
        <dbReference type="EMBL" id="AHF75256.1"/>
    </source>
</evidence>
<evidence type="ECO:0000256" key="11">
    <source>
        <dbReference type="ARBA" id="ARBA00030835"/>
    </source>
</evidence>
<sequence length="316" mass="34294">MSDGIPLFGSTLDFSQLEAMKIRAAQASSQGVADAARQVEGLFVDMMLKSMRAALPQEGLLTSAQTQLYTSLYDQQLAQDLTARGVGLAQALRRQLGGGDASPPTPAAQRIPAYNVVDPRQRRPMPEQLVGDGLAFPPEAFVDAPWDLNADTGGFVARITAPAVQAARDSGLPHQLIVAQAALESGWGAREIRTAHGAPSHNLFGIKADAGWRGESTQITTTEWVDGVMQKVKAKFRVYASYGEALRDYTRLLTENPRYRRVMQARTPEQAARSLQSSGYATDPHYADKLITIIAQLKTVGQRAQAAYQHDLATLF</sequence>
<evidence type="ECO:0000256" key="1">
    <source>
        <dbReference type="ARBA" id="ARBA00002954"/>
    </source>
</evidence>
<keyword evidence="13" id="KW-0282">Flagellum</keyword>
<evidence type="ECO:0000313" key="14">
    <source>
        <dbReference type="Proteomes" id="UP000019028"/>
    </source>
</evidence>
<dbReference type="EMBL" id="CP006569">
    <property type="protein sequence ID" value="AHF75256.1"/>
    <property type="molecule type" value="Genomic_DNA"/>
</dbReference>
<organism evidence="13 14">
    <name type="scientific">Sodalis praecaptivus</name>
    <dbReference type="NCBI Taxonomy" id="1239307"/>
    <lineage>
        <taxon>Bacteria</taxon>
        <taxon>Pseudomonadati</taxon>
        <taxon>Pseudomonadota</taxon>
        <taxon>Gammaproteobacteria</taxon>
        <taxon>Enterobacterales</taxon>
        <taxon>Bruguierivoracaceae</taxon>
        <taxon>Sodalis</taxon>
    </lineage>
</organism>
<dbReference type="AlphaFoldDB" id="W0HMY7"/>
<proteinExistence type="inferred from homology"/>
<name>W0HMY7_9GAMM</name>
<dbReference type="GO" id="GO:0071973">
    <property type="term" value="P:bacterial-type flagellum-dependent cell motility"/>
    <property type="evidence" value="ECO:0007669"/>
    <property type="project" value="TreeGrafter"/>
</dbReference>
<keyword evidence="7" id="KW-1005">Bacterial flagellum biogenesis</keyword>
<comment type="subcellular location">
    <subcellularLocation>
        <location evidence="2">Periplasm</location>
    </subcellularLocation>
</comment>
<protein>
    <recommendedName>
        <fullName evidence="5">Peptidoglycan hydrolase FlgJ</fullName>
    </recommendedName>
    <alternativeName>
        <fullName evidence="11">Muramidase FlgJ</fullName>
    </alternativeName>
</protein>
<dbReference type="KEGG" id="sod:Sant_0140"/>
<dbReference type="GO" id="GO:0042597">
    <property type="term" value="C:periplasmic space"/>
    <property type="evidence" value="ECO:0007669"/>
    <property type="project" value="UniProtKB-SubCell"/>
</dbReference>
<dbReference type="InterPro" id="IPR013377">
    <property type="entry name" value="FlgJ"/>
</dbReference>